<accession>A0A0E9M119</accession>
<name>A0A0E9M119_9BACT</name>
<gene>
    <name evidence="1" type="ORF">JCM15548_13862</name>
</gene>
<dbReference type="STRING" id="1236989.JCM15548_13862"/>
<dbReference type="AlphaFoldDB" id="A0A0E9M119"/>
<proteinExistence type="predicted"/>
<reference evidence="1 2" key="1">
    <citation type="journal article" date="2015" name="Microbes Environ.">
        <title>Distribution and evolution of nitrogen fixation genes in the phylum bacteroidetes.</title>
        <authorList>
            <person name="Inoue J."/>
            <person name="Oshima K."/>
            <person name="Suda W."/>
            <person name="Sakamoto M."/>
            <person name="Iino T."/>
            <person name="Noda S."/>
            <person name="Hongoh Y."/>
            <person name="Hattori M."/>
            <person name="Ohkuma M."/>
        </authorList>
    </citation>
    <scope>NUCLEOTIDE SEQUENCE [LARGE SCALE GENOMIC DNA]</scope>
    <source>
        <strain evidence="1">JCM 15548</strain>
    </source>
</reference>
<evidence type="ECO:0000313" key="2">
    <source>
        <dbReference type="Proteomes" id="UP000032900"/>
    </source>
</evidence>
<protein>
    <submittedName>
        <fullName evidence="1">Uncharacterized protein</fullName>
    </submittedName>
</protein>
<organism evidence="1 2">
    <name type="scientific">Geofilum rubicundum JCM 15548</name>
    <dbReference type="NCBI Taxonomy" id="1236989"/>
    <lineage>
        <taxon>Bacteria</taxon>
        <taxon>Pseudomonadati</taxon>
        <taxon>Bacteroidota</taxon>
        <taxon>Bacteroidia</taxon>
        <taxon>Marinilabiliales</taxon>
        <taxon>Marinilabiliaceae</taxon>
        <taxon>Geofilum</taxon>
    </lineage>
</organism>
<evidence type="ECO:0000313" key="1">
    <source>
        <dbReference type="EMBL" id="GAO31497.1"/>
    </source>
</evidence>
<comment type="caution">
    <text evidence="1">The sequence shown here is derived from an EMBL/GenBank/DDBJ whole genome shotgun (WGS) entry which is preliminary data.</text>
</comment>
<sequence>MEEDDNRISDLVDDGCIRRFFAYDFGTGPLFAFYNDWEGEGMDFEEDAVAHFLCGWDMC</sequence>
<dbReference type="EMBL" id="BAZW01000050">
    <property type="protein sequence ID" value="GAO31497.1"/>
    <property type="molecule type" value="Genomic_DNA"/>
</dbReference>
<dbReference type="Proteomes" id="UP000032900">
    <property type="component" value="Unassembled WGS sequence"/>
</dbReference>
<keyword evidence="2" id="KW-1185">Reference proteome</keyword>